<organism evidence="13 14">
    <name type="scientific">Leptospira borgpetersenii str. Brem 328</name>
    <dbReference type="NCBI Taxonomy" id="1049780"/>
    <lineage>
        <taxon>Bacteria</taxon>
        <taxon>Pseudomonadati</taxon>
        <taxon>Spirochaetota</taxon>
        <taxon>Spirochaetia</taxon>
        <taxon>Leptospirales</taxon>
        <taxon>Leptospiraceae</taxon>
        <taxon>Leptospira</taxon>
    </lineage>
</organism>
<dbReference type="SUPFAM" id="SSF53706">
    <property type="entry name" value="Formate dehydrogenase/DMSO reductase, domains 1-3"/>
    <property type="match status" value="1"/>
</dbReference>
<dbReference type="InterPro" id="IPR006656">
    <property type="entry name" value="Mopterin_OxRdtase"/>
</dbReference>
<dbReference type="Gene3D" id="3.40.50.740">
    <property type="match status" value="1"/>
</dbReference>
<keyword evidence="5" id="KW-1278">Translocase</keyword>
<feature type="domain" description="4Fe-4S His(Cys)3-ligated-type" evidence="12">
    <location>
        <begin position="91"/>
        <end position="130"/>
    </location>
</feature>
<dbReference type="Proteomes" id="UP000012166">
    <property type="component" value="Unassembled WGS sequence"/>
</dbReference>
<evidence type="ECO:0000259" key="10">
    <source>
        <dbReference type="PROSITE" id="PS51085"/>
    </source>
</evidence>
<evidence type="ECO:0000256" key="4">
    <source>
        <dbReference type="ARBA" id="ARBA00022723"/>
    </source>
</evidence>
<dbReference type="AlphaFoldDB" id="A0ABC9SJ43"/>
<dbReference type="Pfam" id="PF10588">
    <property type="entry name" value="NADH-G_4Fe-4S_3"/>
    <property type="match status" value="1"/>
</dbReference>
<dbReference type="Gene3D" id="2.20.25.90">
    <property type="entry name" value="ADC-like domains"/>
    <property type="match status" value="1"/>
</dbReference>
<evidence type="ECO:0000256" key="2">
    <source>
        <dbReference type="ARBA" id="ARBA00005404"/>
    </source>
</evidence>
<keyword evidence="4" id="KW-0479">Metal-binding</keyword>
<dbReference type="PANTHER" id="PTHR43105">
    <property type="entry name" value="RESPIRATORY NITRATE REDUCTASE"/>
    <property type="match status" value="1"/>
</dbReference>
<dbReference type="PROSITE" id="PS00641">
    <property type="entry name" value="COMPLEX1_75K_1"/>
    <property type="match status" value="1"/>
</dbReference>
<evidence type="ECO:0000313" key="14">
    <source>
        <dbReference type="Proteomes" id="UP000012166"/>
    </source>
</evidence>
<dbReference type="InterPro" id="IPR000283">
    <property type="entry name" value="NADH_UbQ_OxRdtase_75kDa_su_CS"/>
</dbReference>
<comment type="cofactor">
    <cofactor evidence="1">
        <name>[4Fe-4S] cluster</name>
        <dbReference type="ChEBI" id="CHEBI:49883"/>
    </cofactor>
</comment>
<keyword evidence="8" id="KW-0520">NAD</keyword>
<comment type="cofactor">
    <cofactor evidence="9">
        <name>[2Fe-2S] cluster</name>
        <dbReference type="ChEBI" id="CHEBI:190135"/>
    </cofactor>
</comment>
<dbReference type="PROSITE" id="PS51839">
    <property type="entry name" value="4FE4S_HC3"/>
    <property type="match status" value="1"/>
</dbReference>
<evidence type="ECO:0000256" key="5">
    <source>
        <dbReference type="ARBA" id="ARBA00022967"/>
    </source>
</evidence>
<evidence type="ECO:0000256" key="1">
    <source>
        <dbReference type="ARBA" id="ARBA00001966"/>
    </source>
</evidence>
<dbReference type="Pfam" id="PF04879">
    <property type="entry name" value="Molybdop_Fe4S4"/>
    <property type="match status" value="1"/>
</dbReference>
<evidence type="ECO:0000259" key="12">
    <source>
        <dbReference type="PROSITE" id="PS51839"/>
    </source>
</evidence>
<keyword evidence="7" id="KW-0411">Iron-sulfur</keyword>
<dbReference type="SMART" id="SM00926">
    <property type="entry name" value="Molybdop_Fe4S4"/>
    <property type="match status" value="1"/>
</dbReference>
<dbReference type="PROSITE" id="PS51085">
    <property type="entry name" value="2FE2S_FER_2"/>
    <property type="match status" value="1"/>
</dbReference>
<dbReference type="SMART" id="SM00929">
    <property type="entry name" value="NADH-G_4Fe-4S_3"/>
    <property type="match status" value="1"/>
</dbReference>
<evidence type="ECO:0000256" key="8">
    <source>
        <dbReference type="ARBA" id="ARBA00023027"/>
    </source>
</evidence>
<comment type="caution">
    <text evidence="13">The sequence shown here is derived from an EMBL/GenBank/DDBJ whole genome shotgun (WGS) entry which is preliminary data.</text>
</comment>
<sequence>MFPGIGHDQKDDSMVKIKIDGIEYEVDEKKNLISAAKDVGIDIPFFCYHPKLSIVGMCRMCLIEIEGVPRLQVACNTKVTEGLSIFTKNDRIKEAREGTMEFLLANHPLDCPVCDKAGECQLQDNAFQEGNGNSRFTLEKRNVPQEEIGTNLIINHNRCIVCYRCVRFEEEIVGESNLGLFERGYHSIIGLAKSEPIQHNFQGALADLCPTGALLNNKTLFKSRVWWYKNAESICHGCSTGCNITTNVRDNKMYRYMPRIDEEKDMYFLCDAGRFDIDWLNENRLFAYYQNGNISESAVVLSAVTEKILNAKKIAILGGAAESNENLKMILQSVESFGKSVILEVRINEIQYKVPEQKDFLMTTDLRPNTRGAVDSGFVSSQGINAVRKAIEAGEVDLVFIIKENIKEFLPSVFSKTTVVLLETNLTQEISEVAFGIPIQTFAEQSGSFTNKNGLNQHFQKVMEPPKGLLNSGSVFRRLAELVKESASSPKEVGVGNR</sequence>
<dbReference type="PROSITE" id="PS00643">
    <property type="entry name" value="COMPLEX1_75K_3"/>
    <property type="match status" value="1"/>
</dbReference>
<dbReference type="PROSITE" id="PS51669">
    <property type="entry name" value="4FE4S_MOW_BIS_MGD"/>
    <property type="match status" value="1"/>
</dbReference>
<dbReference type="GO" id="GO:0051539">
    <property type="term" value="F:4 iron, 4 sulfur cluster binding"/>
    <property type="evidence" value="ECO:0007669"/>
    <property type="project" value="UniProtKB-KW"/>
</dbReference>
<keyword evidence="3" id="KW-0004">4Fe-4S</keyword>
<dbReference type="InterPro" id="IPR036010">
    <property type="entry name" value="2Fe-2S_ferredoxin-like_sf"/>
</dbReference>
<dbReference type="Pfam" id="PF13510">
    <property type="entry name" value="Fer2_4"/>
    <property type="match status" value="1"/>
</dbReference>
<dbReference type="FunFam" id="3.30.70.20:FF:000002">
    <property type="entry name" value="NADH-ubiquinone oxidoreductase 75 kDa subunit"/>
    <property type="match status" value="1"/>
</dbReference>
<feature type="domain" description="2Fe-2S ferredoxin-type" evidence="10">
    <location>
        <begin position="13"/>
        <end position="91"/>
    </location>
</feature>
<dbReference type="CDD" id="cd00207">
    <property type="entry name" value="fer2"/>
    <property type="match status" value="1"/>
</dbReference>
<dbReference type="Pfam" id="PF22117">
    <property type="entry name" value="Fer4_Nqo3"/>
    <property type="match status" value="1"/>
</dbReference>
<dbReference type="InterPro" id="IPR006963">
    <property type="entry name" value="Mopterin_OxRdtase_4Fe-4S_dom"/>
</dbReference>
<gene>
    <name evidence="13" type="ORF">LEP1GSC056_2897</name>
</gene>
<keyword evidence="6" id="KW-0408">Iron</keyword>
<evidence type="ECO:0000256" key="7">
    <source>
        <dbReference type="ARBA" id="ARBA00023014"/>
    </source>
</evidence>
<evidence type="ECO:0000313" key="13">
    <source>
        <dbReference type="EMBL" id="EMN17843.1"/>
    </source>
</evidence>
<evidence type="ECO:0000259" key="11">
    <source>
        <dbReference type="PROSITE" id="PS51669"/>
    </source>
</evidence>
<name>A0ABC9SJ43_LEPBO</name>
<protein>
    <submittedName>
        <fullName evidence="13">NADH-ubiquinone oxidoreductase-G iron-sulfur binding region</fullName>
    </submittedName>
</protein>
<proteinExistence type="inferred from homology"/>
<dbReference type="EMBL" id="AHMS02000022">
    <property type="protein sequence ID" value="EMN17843.1"/>
    <property type="molecule type" value="Genomic_DNA"/>
</dbReference>
<dbReference type="Pfam" id="PF00384">
    <property type="entry name" value="Molybdopterin"/>
    <property type="match status" value="1"/>
</dbReference>
<dbReference type="GO" id="GO:0046872">
    <property type="term" value="F:metal ion binding"/>
    <property type="evidence" value="ECO:0007669"/>
    <property type="project" value="UniProtKB-KW"/>
</dbReference>
<dbReference type="PANTHER" id="PTHR43105:SF13">
    <property type="entry name" value="NADH-UBIQUINONE OXIDOREDUCTASE 75 KDA SUBUNIT, MITOCHONDRIAL"/>
    <property type="match status" value="1"/>
</dbReference>
<dbReference type="GO" id="GO:0016020">
    <property type="term" value="C:membrane"/>
    <property type="evidence" value="ECO:0007669"/>
    <property type="project" value="UniProtKB-ARBA"/>
</dbReference>
<dbReference type="FunFam" id="3.10.20.740:FF:000001">
    <property type="entry name" value="NADH-quinone oxidoreductase subunit G"/>
    <property type="match status" value="1"/>
</dbReference>
<dbReference type="InterPro" id="IPR001041">
    <property type="entry name" value="2Fe-2S_ferredoxin-type"/>
</dbReference>
<dbReference type="Gene3D" id="3.10.20.740">
    <property type="match status" value="1"/>
</dbReference>
<dbReference type="SUPFAM" id="SSF54292">
    <property type="entry name" value="2Fe-2S ferredoxin-like"/>
    <property type="match status" value="1"/>
</dbReference>
<evidence type="ECO:0000256" key="6">
    <source>
        <dbReference type="ARBA" id="ARBA00023004"/>
    </source>
</evidence>
<dbReference type="SUPFAM" id="SSF54862">
    <property type="entry name" value="4Fe-4S ferredoxins"/>
    <property type="match status" value="1"/>
</dbReference>
<dbReference type="Gene3D" id="3.30.70.20">
    <property type="match status" value="1"/>
</dbReference>
<feature type="domain" description="4Fe-4S Mo/W bis-MGD-type" evidence="11">
    <location>
        <begin position="228"/>
        <end position="284"/>
    </location>
</feature>
<dbReference type="InterPro" id="IPR019574">
    <property type="entry name" value="NADH_UbQ_OxRdtase_Gsu_4Fe4S-bd"/>
</dbReference>
<accession>A0ABC9SJ43</accession>
<comment type="similarity">
    <text evidence="2">Belongs to the complex I 75 kDa subunit family.</text>
</comment>
<dbReference type="InterPro" id="IPR054351">
    <property type="entry name" value="NADH_UbQ_OxRdtase_ferredoxin"/>
</dbReference>
<dbReference type="InterPro" id="IPR050123">
    <property type="entry name" value="Prok_molybdopt-oxidoreductase"/>
</dbReference>
<evidence type="ECO:0000256" key="9">
    <source>
        <dbReference type="ARBA" id="ARBA00034078"/>
    </source>
</evidence>
<reference evidence="13 14" key="1">
    <citation type="submission" date="2013-01" db="EMBL/GenBank/DDBJ databases">
        <authorList>
            <person name="Harkins D.M."/>
            <person name="Durkin A.S."/>
            <person name="Brinkac L.M."/>
            <person name="Haft D.H."/>
            <person name="Selengut J.D."/>
            <person name="Sanka R."/>
            <person name="DePew J."/>
            <person name="Purushe J."/>
            <person name="Hartskeerl R.A."/>
            <person name="Ahmed A."/>
            <person name="van der Linden H."/>
            <person name="Goris M.G.A."/>
            <person name="Vinetz J.M."/>
            <person name="Sutton G.G."/>
            <person name="Nierman W.C."/>
            <person name="Fouts D.E."/>
        </authorList>
    </citation>
    <scope>NUCLEOTIDE SEQUENCE [LARGE SCALE GENOMIC DNA]</scope>
    <source>
        <strain evidence="13 14">Brem 328</strain>
    </source>
</reference>
<evidence type="ECO:0000256" key="3">
    <source>
        <dbReference type="ARBA" id="ARBA00022485"/>
    </source>
</evidence>